<accession>A0ABY7PVC4</accession>
<reference evidence="2 3" key="1">
    <citation type="journal article" date="2011" name="Int. J. Syst. Evol. Microbiol.">
        <title>Hymenobacter yonginensis sp. nov., isolated from a mesotrophic artificial lake.</title>
        <authorList>
            <person name="Joung Y."/>
            <person name="Cho S.H."/>
            <person name="Kim H."/>
            <person name="Kim S.B."/>
            <person name="Joh K."/>
        </authorList>
    </citation>
    <scope>NUCLEOTIDE SEQUENCE [LARGE SCALE GENOMIC DNA]</scope>
    <source>
        <strain evidence="2 3">KCTC 22745</strain>
    </source>
</reference>
<keyword evidence="2" id="KW-0614">Plasmid</keyword>
<name>A0ABY7PVC4_9BACT</name>
<feature type="signal peptide" evidence="1">
    <location>
        <begin position="1"/>
        <end position="20"/>
    </location>
</feature>
<sequence length="198" mass="21613">MRVYLFPLAAGLLLLCPACDKVCDTDNLPQYPLTPGLRAWVDPYAKGAVLRFRNAGTGYVRSYRVTEAEGKMDGAGSGVDPCPAYYREYATRTLERTDSTGKGAEHLIRFYLAAQNSSRTEARLSMGFSSVEPPLQQIENGTQALAPATFAGRTYPAVWCNGPFSPGSGSRAVVLMCLTKADGLIRFEERNGTAWDRL</sequence>
<proteinExistence type="predicted"/>
<feature type="chain" id="PRO_5045819119" description="NigD-like C-terminal beta sandwich domain-containing protein" evidence="1">
    <location>
        <begin position="21"/>
        <end position="198"/>
    </location>
</feature>
<evidence type="ECO:0000313" key="3">
    <source>
        <dbReference type="Proteomes" id="UP001211872"/>
    </source>
</evidence>
<evidence type="ECO:0000313" key="2">
    <source>
        <dbReference type="EMBL" id="WBO86804.1"/>
    </source>
</evidence>
<organism evidence="2 3">
    <name type="scientific">Hymenobacter yonginensis</name>
    <dbReference type="NCBI Taxonomy" id="748197"/>
    <lineage>
        <taxon>Bacteria</taxon>
        <taxon>Pseudomonadati</taxon>
        <taxon>Bacteroidota</taxon>
        <taxon>Cytophagia</taxon>
        <taxon>Cytophagales</taxon>
        <taxon>Hymenobacteraceae</taxon>
        <taxon>Hymenobacter</taxon>
    </lineage>
</organism>
<gene>
    <name evidence="2" type="ORF">O9Z63_20180</name>
</gene>
<keyword evidence="1" id="KW-0732">Signal</keyword>
<dbReference type="Proteomes" id="UP001211872">
    <property type="component" value="Plasmid unnamed2"/>
</dbReference>
<dbReference type="RefSeq" id="WP_270129489.1">
    <property type="nucleotide sequence ID" value="NZ_CP115397.1"/>
</dbReference>
<keyword evidence="3" id="KW-1185">Reference proteome</keyword>
<protein>
    <recommendedName>
        <fullName evidence="4">NigD-like C-terminal beta sandwich domain-containing protein</fullName>
    </recommendedName>
</protein>
<evidence type="ECO:0008006" key="4">
    <source>
        <dbReference type="Google" id="ProtNLM"/>
    </source>
</evidence>
<geneLocation type="plasmid" evidence="2 3">
    <name>unnamed2</name>
</geneLocation>
<evidence type="ECO:0000256" key="1">
    <source>
        <dbReference type="SAM" id="SignalP"/>
    </source>
</evidence>
<dbReference type="EMBL" id="CP115397">
    <property type="protein sequence ID" value="WBO86804.1"/>
    <property type="molecule type" value="Genomic_DNA"/>
</dbReference>